<feature type="domain" description="ShKT" evidence="2">
    <location>
        <begin position="21"/>
        <end position="54"/>
    </location>
</feature>
<dbReference type="InterPro" id="IPR003582">
    <property type="entry name" value="ShKT_dom"/>
</dbReference>
<proteinExistence type="predicted"/>
<protein>
    <recommendedName>
        <fullName evidence="2">ShKT domain-containing protein</fullName>
    </recommendedName>
</protein>
<sequence length="167" mass="18944">MKSLYFVLSACFFYGIISEKDCLDSPESNCRSQKDQCFDSSIQFVCPQTCGVCNAICKDYNSNCLTEESQCILNNNLLDECPKTYAKCDVCEDLIDSSICETKLSECAQNQMKYACRKSCKHCEDKCNDVGSHDLCSEHVRRGDCEKNEAVKRMCRKSCELCEVEQC</sequence>
<dbReference type="SMART" id="SM00254">
    <property type="entry name" value="ShKT"/>
    <property type="match status" value="3"/>
</dbReference>
<dbReference type="EMBL" id="HACA01031538">
    <property type="protein sequence ID" value="CDW48899.1"/>
    <property type="molecule type" value="Transcribed_RNA"/>
</dbReference>
<name>A0A0K2VEM7_LEPSM</name>
<feature type="domain" description="ShKT" evidence="2">
    <location>
        <begin position="126"/>
        <end position="163"/>
    </location>
</feature>
<dbReference type="Pfam" id="PF01549">
    <property type="entry name" value="ShK"/>
    <property type="match status" value="3"/>
</dbReference>
<feature type="chain" id="PRO_5005489434" description="ShKT domain-containing protein" evidence="1">
    <location>
        <begin position="19"/>
        <end position="167"/>
    </location>
</feature>
<feature type="signal peptide" evidence="1">
    <location>
        <begin position="1"/>
        <end position="18"/>
    </location>
</feature>
<organism evidence="3">
    <name type="scientific">Lepeophtheirus salmonis</name>
    <name type="common">Salmon louse</name>
    <name type="synonym">Caligus salmonis</name>
    <dbReference type="NCBI Taxonomy" id="72036"/>
    <lineage>
        <taxon>Eukaryota</taxon>
        <taxon>Metazoa</taxon>
        <taxon>Ecdysozoa</taxon>
        <taxon>Arthropoda</taxon>
        <taxon>Crustacea</taxon>
        <taxon>Multicrustacea</taxon>
        <taxon>Hexanauplia</taxon>
        <taxon>Copepoda</taxon>
        <taxon>Siphonostomatoida</taxon>
        <taxon>Caligidae</taxon>
        <taxon>Lepeophtheirus</taxon>
    </lineage>
</organism>
<accession>A0A0K2VEM7</accession>
<evidence type="ECO:0000259" key="2">
    <source>
        <dbReference type="SMART" id="SM00254"/>
    </source>
</evidence>
<reference evidence="3" key="1">
    <citation type="submission" date="2014-05" db="EMBL/GenBank/DDBJ databases">
        <authorList>
            <person name="Chronopoulou M."/>
        </authorList>
    </citation>
    <scope>NUCLEOTIDE SEQUENCE</scope>
    <source>
        <tissue evidence="3">Whole organism</tissue>
    </source>
</reference>
<evidence type="ECO:0000256" key="1">
    <source>
        <dbReference type="SAM" id="SignalP"/>
    </source>
</evidence>
<evidence type="ECO:0000313" key="3">
    <source>
        <dbReference type="EMBL" id="CDW48899.1"/>
    </source>
</evidence>
<feature type="domain" description="ShKT" evidence="2">
    <location>
        <begin position="90"/>
        <end position="124"/>
    </location>
</feature>
<keyword evidence="1" id="KW-0732">Signal</keyword>
<dbReference type="AlphaFoldDB" id="A0A0K2VEM7"/>